<dbReference type="AlphaFoldDB" id="A0A8C4K191"/>
<sequence>VKTISFFPRLFIPSLAFIFGPARKTRLHIKGTASSCEPQAAPALCSPGRRQGRSPRAGRALGKSLARWAQHCFPQRKGQGSLGGTQHWSDGTRLDGRGVFCLRAQHWQVPAAVSKTPAHLHQPMDVPPTTGWVHLHSSRGTRHPLSWPKGDVWLAGTACLAWLSLLRCCY</sequence>
<reference evidence="2" key="2">
    <citation type="submission" date="2025-09" db="UniProtKB">
        <authorList>
            <consortium name="Ensembl"/>
        </authorList>
    </citation>
    <scope>IDENTIFICATION</scope>
</reference>
<reference evidence="2" key="1">
    <citation type="submission" date="2025-08" db="UniProtKB">
        <authorList>
            <consortium name="Ensembl"/>
        </authorList>
    </citation>
    <scope>IDENTIFICATION</scope>
</reference>
<name>A0A8C4K191_DRONO</name>
<keyword evidence="3" id="KW-1185">Reference proteome</keyword>
<organism evidence="2 3">
    <name type="scientific">Dromaius novaehollandiae</name>
    <name type="common">Emu</name>
    <dbReference type="NCBI Taxonomy" id="8790"/>
    <lineage>
        <taxon>Eukaryota</taxon>
        <taxon>Metazoa</taxon>
        <taxon>Chordata</taxon>
        <taxon>Craniata</taxon>
        <taxon>Vertebrata</taxon>
        <taxon>Euteleostomi</taxon>
        <taxon>Archelosauria</taxon>
        <taxon>Archosauria</taxon>
        <taxon>Dinosauria</taxon>
        <taxon>Saurischia</taxon>
        <taxon>Theropoda</taxon>
        <taxon>Coelurosauria</taxon>
        <taxon>Aves</taxon>
        <taxon>Palaeognathae</taxon>
        <taxon>Casuariiformes</taxon>
        <taxon>Dromaiidae</taxon>
        <taxon>Dromaius</taxon>
    </lineage>
</organism>
<evidence type="ECO:0000313" key="2">
    <source>
        <dbReference type="Ensembl" id="ENSDNVP00000016718.1"/>
    </source>
</evidence>
<dbReference type="Proteomes" id="UP000694423">
    <property type="component" value="Unplaced"/>
</dbReference>
<feature type="region of interest" description="Disordered" evidence="1">
    <location>
        <begin position="38"/>
        <end position="60"/>
    </location>
</feature>
<evidence type="ECO:0000313" key="3">
    <source>
        <dbReference type="Proteomes" id="UP000694423"/>
    </source>
</evidence>
<protein>
    <submittedName>
        <fullName evidence="2">Uncharacterized protein</fullName>
    </submittedName>
</protein>
<proteinExistence type="predicted"/>
<evidence type="ECO:0000256" key="1">
    <source>
        <dbReference type="SAM" id="MobiDB-lite"/>
    </source>
</evidence>
<dbReference type="Ensembl" id="ENSDNVT00000020089.1">
    <property type="protein sequence ID" value="ENSDNVP00000016718.1"/>
    <property type="gene ID" value="ENSDNVG00000011706.1"/>
</dbReference>
<accession>A0A8C4K191</accession>